<dbReference type="Proteomes" id="UP001501407">
    <property type="component" value="Unassembled WGS sequence"/>
</dbReference>
<dbReference type="PROSITE" id="PS50987">
    <property type="entry name" value="HTH_ARSR_2"/>
    <property type="match status" value="1"/>
</dbReference>
<gene>
    <name evidence="5" type="ORF">GCM10025760_27260</name>
</gene>
<dbReference type="SMART" id="SM00418">
    <property type="entry name" value="HTH_ARSR"/>
    <property type="match status" value="1"/>
</dbReference>
<keyword evidence="1" id="KW-0805">Transcription regulation</keyword>
<dbReference type="CDD" id="cd00090">
    <property type="entry name" value="HTH_ARSR"/>
    <property type="match status" value="1"/>
</dbReference>
<dbReference type="InterPro" id="IPR001845">
    <property type="entry name" value="HTH_ArsR_DNA-bd_dom"/>
</dbReference>
<evidence type="ECO:0000313" key="5">
    <source>
        <dbReference type="EMBL" id="GAA5095221.1"/>
    </source>
</evidence>
<keyword evidence="3" id="KW-0804">Transcription</keyword>
<evidence type="ECO:0000259" key="4">
    <source>
        <dbReference type="PROSITE" id="PS50987"/>
    </source>
</evidence>
<organism evidence="5 6">
    <name type="scientific">Microbacterium yannicii</name>
    <dbReference type="NCBI Taxonomy" id="671622"/>
    <lineage>
        <taxon>Bacteria</taxon>
        <taxon>Bacillati</taxon>
        <taxon>Actinomycetota</taxon>
        <taxon>Actinomycetes</taxon>
        <taxon>Micrococcales</taxon>
        <taxon>Microbacteriaceae</taxon>
        <taxon>Microbacterium</taxon>
    </lineage>
</organism>
<dbReference type="InterPro" id="IPR051081">
    <property type="entry name" value="HTH_MetalResp_TranReg"/>
</dbReference>
<dbReference type="Gene3D" id="1.10.10.10">
    <property type="entry name" value="Winged helix-like DNA-binding domain superfamily/Winged helix DNA-binding domain"/>
    <property type="match status" value="1"/>
</dbReference>
<dbReference type="PANTHER" id="PTHR33154:SF33">
    <property type="entry name" value="TRANSCRIPTIONAL REPRESSOR SDPR"/>
    <property type="match status" value="1"/>
</dbReference>
<evidence type="ECO:0000313" key="6">
    <source>
        <dbReference type="Proteomes" id="UP001501407"/>
    </source>
</evidence>
<comment type="caution">
    <text evidence="5">The sequence shown here is derived from an EMBL/GenBank/DDBJ whole genome shotgun (WGS) entry which is preliminary data.</text>
</comment>
<keyword evidence="6" id="KW-1185">Reference proteome</keyword>
<dbReference type="EMBL" id="BAABKZ010000002">
    <property type="protein sequence ID" value="GAA5095221.1"/>
    <property type="molecule type" value="Genomic_DNA"/>
</dbReference>
<reference evidence="6" key="1">
    <citation type="journal article" date="2019" name="Int. J. Syst. Evol. Microbiol.">
        <title>The Global Catalogue of Microorganisms (GCM) 10K type strain sequencing project: providing services to taxonomists for standard genome sequencing and annotation.</title>
        <authorList>
            <consortium name="The Broad Institute Genomics Platform"/>
            <consortium name="The Broad Institute Genome Sequencing Center for Infectious Disease"/>
            <person name="Wu L."/>
            <person name="Ma J."/>
        </authorList>
    </citation>
    <scope>NUCLEOTIDE SEQUENCE [LARGE SCALE GENOMIC DNA]</scope>
    <source>
        <strain evidence="6">JCM 18959</strain>
    </source>
</reference>
<keyword evidence="2" id="KW-0238">DNA-binding</keyword>
<dbReference type="InterPro" id="IPR036390">
    <property type="entry name" value="WH_DNA-bd_sf"/>
</dbReference>
<dbReference type="Pfam" id="PF12840">
    <property type="entry name" value="HTH_20"/>
    <property type="match status" value="1"/>
</dbReference>
<evidence type="ECO:0000256" key="1">
    <source>
        <dbReference type="ARBA" id="ARBA00023015"/>
    </source>
</evidence>
<name>A0ABP9MEZ4_9MICO</name>
<dbReference type="SUPFAM" id="SSF46785">
    <property type="entry name" value="Winged helix' DNA-binding domain"/>
    <property type="match status" value="1"/>
</dbReference>
<dbReference type="PRINTS" id="PR00778">
    <property type="entry name" value="HTHARSR"/>
</dbReference>
<accession>A0ABP9MEZ4</accession>
<evidence type="ECO:0000256" key="2">
    <source>
        <dbReference type="ARBA" id="ARBA00023125"/>
    </source>
</evidence>
<dbReference type="InterPro" id="IPR036388">
    <property type="entry name" value="WH-like_DNA-bd_sf"/>
</dbReference>
<dbReference type="InterPro" id="IPR011991">
    <property type="entry name" value="ArsR-like_HTH"/>
</dbReference>
<dbReference type="NCBIfam" id="NF033788">
    <property type="entry name" value="HTH_metalloreg"/>
    <property type="match status" value="1"/>
</dbReference>
<sequence>MTLRIVGGIVRHMPNYSSELDAVLRALADPTRRMVVERLAKSPAVVSDLLALFSMTLPSLLQHLRILEDAEVVTSHKQGRVRTVSLRPGALDVLHLWLGEQRTSAERQADRLGIHLTRSITKEISP</sequence>
<protein>
    <submittedName>
        <fullName evidence="5">Metalloregulator ArsR/SmtB family transcription factor</fullName>
    </submittedName>
</protein>
<proteinExistence type="predicted"/>
<evidence type="ECO:0000256" key="3">
    <source>
        <dbReference type="ARBA" id="ARBA00023163"/>
    </source>
</evidence>
<dbReference type="PANTHER" id="PTHR33154">
    <property type="entry name" value="TRANSCRIPTIONAL REGULATOR, ARSR FAMILY"/>
    <property type="match status" value="1"/>
</dbReference>
<feature type="domain" description="HTH arsR-type" evidence="4">
    <location>
        <begin position="12"/>
        <end position="106"/>
    </location>
</feature>